<evidence type="ECO:0000256" key="4">
    <source>
        <dbReference type="ARBA" id="ARBA00022723"/>
    </source>
</evidence>
<evidence type="ECO:0000256" key="6">
    <source>
        <dbReference type="ARBA" id="ARBA00022842"/>
    </source>
</evidence>
<keyword evidence="6" id="KW-0460">Magnesium</keyword>
<proteinExistence type="inferred from homology"/>
<evidence type="ECO:0000256" key="7">
    <source>
        <dbReference type="ARBA" id="ARBA00023052"/>
    </source>
</evidence>
<evidence type="ECO:0000256" key="5">
    <source>
        <dbReference type="ARBA" id="ARBA00022793"/>
    </source>
</evidence>
<keyword evidence="10" id="KW-0670">Pyruvate</keyword>
<keyword evidence="11" id="KW-1185">Reference proteome</keyword>
<evidence type="ECO:0000313" key="11">
    <source>
        <dbReference type="Proteomes" id="UP000818624"/>
    </source>
</evidence>
<dbReference type="Proteomes" id="UP000818624">
    <property type="component" value="Chromosome 1"/>
</dbReference>
<dbReference type="EC" id="4.1.1.1" evidence="10"/>
<dbReference type="PANTHER" id="PTHR43452">
    <property type="entry name" value="PYRUVATE DECARBOXYLASE"/>
    <property type="match status" value="1"/>
</dbReference>
<dbReference type="InterPro" id="IPR012000">
    <property type="entry name" value="Thiamin_PyroP_enz_cen_dom"/>
</dbReference>
<keyword evidence="4" id="KW-0479">Metal-binding</keyword>
<dbReference type="SUPFAM" id="SSF52518">
    <property type="entry name" value="Thiamin diphosphate-binding fold (THDP-binding)"/>
    <property type="match status" value="1"/>
</dbReference>
<dbReference type="Pfam" id="PF00205">
    <property type="entry name" value="TPP_enzyme_M"/>
    <property type="match status" value="1"/>
</dbReference>
<dbReference type="PANTHER" id="PTHR43452:SF30">
    <property type="entry name" value="PYRUVATE DECARBOXYLASE ISOZYME 1-RELATED"/>
    <property type="match status" value="1"/>
</dbReference>
<evidence type="ECO:0000256" key="8">
    <source>
        <dbReference type="ARBA" id="ARBA00023239"/>
    </source>
</evidence>
<evidence type="ECO:0000313" key="10">
    <source>
        <dbReference type="EMBL" id="WFD45382.1"/>
    </source>
</evidence>
<comment type="subcellular location">
    <subcellularLocation>
        <location evidence="2">Mitochondrion</location>
    </subcellularLocation>
</comment>
<sequence>MVLVSFLQSTVLQARMLSVSHCFIWLGSHQCGNTKKKLPLHHTLADGNYLVYKDAAQNFACAAELLDGTPKDAERIDHVLRTALEMRRPGYLAIPTNVTFTEVPDERLDTPLLPSSPYSEKDRLNEEKLTKDIINVLENAKSPIIVADFGVVQYGHTNALRSLLDRIGLPCFITPLAKSLVDETASYYAGVYIGKNSSKSVLERINAADVVLRLGYFPTDTNTGGFSSNIPSERLIDLNIHDATVLTNAKQEVTQFGHVLSLMQAKIKPRAHAEINKPPTTVPVASNTVISQAYLWSRFAAFLTDGDTVISETGTSSFALPDLPLRKNCQVLAQQLYDSIGWSVGELWERPMGSGIRATLRVTNLVA</sequence>
<dbReference type="SUPFAM" id="SSF52467">
    <property type="entry name" value="DHS-like NAD/FAD-binding domain"/>
    <property type="match status" value="1"/>
</dbReference>
<dbReference type="GO" id="GO:0004737">
    <property type="term" value="F:pyruvate decarboxylase activity"/>
    <property type="evidence" value="ECO:0007669"/>
    <property type="project" value="UniProtKB-EC"/>
</dbReference>
<name>A0ABY8EHN2_MALFU</name>
<feature type="domain" description="Thiamine pyrophosphate enzyme central" evidence="9">
    <location>
        <begin position="131"/>
        <end position="264"/>
    </location>
</feature>
<dbReference type="InterPro" id="IPR029061">
    <property type="entry name" value="THDP-binding"/>
</dbReference>
<accession>A0ABY8EHN2</accession>
<keyword evidence="5" id="KW-0210">Decarboxylase</keyword>
<protein>
    <submittedName>
        <fullName evidence="10">Pyruvate decarboxylase</fullName>
        <ecNumber evidence="10">4.1.1.1</ecNumber>
    </submittedName>
</protein>
<gene>
    <name evidence="10" type="ORF">GLX27_000002</name>
</gene>
<dbReference type="Gene3D" id="3.40.50.1220">
    <property type="entry name" value="TPP-binding domain"/>
    <property type="match status" value="1"/>
</dbReference>
<comment type="similarity">
    <text evidence="3">Belongs to the TPP enzyme family.</text>
</comment>
<dbReference type="Gene3D" id="3.40.50.970">
    <property type="match status" value="2"/>
</dbReference>
<dbReference type="InterPro" id="IPR029035">
    <property type="entry name" value="DHS-like_NAD/FAD-binding_dom"/>
</dbReference>
<evidence type="ECO:0000256" key="1">
    <source>
        <dbReference type="ARBA" id="ARBA00001964"/>
    </source>
</evidence>
<dbReference type="InterPro" id="IPR012110">
    <property type="entry name" value="PDC/IPDC-like"/>
</dbReference>
<evidence type="ECO:0000259" key="9">
    <source>
        <dbReference type="Pfam" id="PF00205"/>
    </source>
</evidence>
<evidence type="ECO:0000256" key="2">
    <source>
        <dbReference type="ARBA" id="ARBA00004173"/>
    </source>
</evidence>
<keyword evidence="7" id="KW-0786">Thiamine pyrophosphate</keyword>
<keyword evidence="8 10" id="KW-0456">Lyase</keyword>
<organism evidence="10 11">
    <name type="scientific">Malassezia furfur</name>
    <name type="common">Pityriasis versicolor infection agent</name>
    <name type="synonym">Pityrosporum furfur</name>
    <dbReference type="NCBI Taxonomy" id="55194"/>
    <lineage>
        <taxon>Eukaryota</taxon>
        <taxon>Fungi</taxon>
        <taxon>Dikarya</taxon>
        <taxon>Basidiomycota</taxon>
        <taxon>Ustilaginomycotina</taxon>
        <taxon>Malasseziomycetes</taxon>
        <taxon>Malasseziales</taxon>
        <taxon>Malasseziaceae</taxon>
        <taxon>Malassezia</taxon>
    </lineage>
</organism>
<reference evidence="10 11" key="1">
    <citation type="journal article" date="2020" name="Elife">
        <title>Loss of centromere function drives karyotype evolution in closely related Malassezia species.</title>
        <authorList>
            <person name="Sankaranarayanan S.R."/>
            <person name="Ianiri G."/>
            <person name="Coelho M.A."/>
            <person name="Reza M.H."/>
            <person name="Thimmappa B.C."/>
            <person name="Ganguly P."/>
            <person name="Vadnala R.N."/>
            <person name="Sun S."/>
            <person name="Siddharthan R."/>
            <person name="Tellgren-Roth C."/>
            <person name="Dawson T.L."/>
            <person name="Heitman J."/>
            <person name="Sanyal K."/>
        </authorList>
    </citation>
    <scope>NUCLEOTIDE SEQUENCE [LARGE SCALE GENOMIC DNA]</scope>
    <source>
        <strain evidence="10">CBS14141</strain>
    </source>
</reference>
<evidence type="ECO:0000256" key="3">
    <source>
        <dbReference type="ARBA" id="ARBA00007812"/>
    </source>
</evidence>
<comment type="cofactor">
    <cofactor evidence="1">
        <name>thiamine diphosphate</name>
        <dbReference type="ChEBI" id="CHEBI:58937"/>
    </cofactor>
</comment>
<dbReference type="EMBL" id="CP046234">
    <property type="protein sequence ID" value="WFD45382.1"/>
    <property type="molecule type" value="Genomic_DNA"/>
</dbReference>